<dbReference type="PATRIC" id="fig|1136941.3.peg.3030"/>
<dbReference type="PANTHER" id="PTHR43265">
    <property type="entry name" value="ESTERASE ESTD"/>
    <property type="match status" value="1"/>
</dbReference>
<dbReference type="EMBL" id="CP011853">
    <property type="protein sequence ID" value="ALG86935.1"/>
    <property type="molecule type" value="Genomic_DNA"/>
</dbReference>
<feature type="domain" description="Serine aminopeptidase S33" evidence="1">
    <location>
        <begin position="63"/>
        <end position="298"/>
    </location>
</feature>
<keyword evidence="3" id="KW-1185">Reference proteome</keyword>
<evidence type="ECO:0000313" key="2">
    <source>
        <dbReference type="EMBL" id="ALG86935.1"/>
    </source>
</evidence>
<dbReference type="InterPro" id="IPR022742">
    <property type="entry name" value="Hydrolase_4"/>
</dbReference>
<gene>
    <name evidence="2" type="ORF">ACH46_14835</name>
</gene>
<dbReference type="PANTHER" id="PTHR43265:SF1">
    <property type="entry name" value="ESTERASE ESTD"/>
    <property type="match status" value="1"/>
</dbReference>
<name>A0A0N7FVE5_9ACTN</name>
<dbReference type="InterPro" id="IPR053145">
    <property type="entry name" value="AB_hydrolase_Est10"/>
</dbReference>
<dbReference type="GO" id="GO:0052689">
    <property type="term" value="F:carboxylic ester hydrolase activity"/>
    <property type="evidence" value="ECO:0007669"/>
    <property type="project" value="TreeGrafter"/>
</dbReference>
<dbReference type="KEGG" id="goq:ACH46_14835"/>
<keyword evidence="2" id="KW-0378">Hydrolase</keyword>
<proteinExistence type="predicted"/>
<dbReference type="OrthoDB" id="9765647at2"/>
<evidence type="ECO:0000259" key="1">
    <source>
        <dbReference type="Pfam" id="PF12146"/>
    </source>
</evidence>
<dbReference type="Gene3D" id="3.40.50.1820">
    <property type="entry name" value="alpha/beta hydrolase"/>
    <property type="match status" value="1"/>
</dbReference>
<reference evidence="3" key="1">
    <citation type="submission" date="2015-06" db="EMBL/GenBank/DDBJ databases">
        <title>Complete genome sequence and metabolic analysis of phthalate degradation pathway in Gordonia sp. QH-11.</title>
        <authorList>
            <person name="Jin D."/>
            <person name="Kong X."/>
            <person name="Bai Z."/>
        </authorList>
    </citation>
    <scope>NUCLEOTIDE SEQUENCE [LARGE SCALE GENOMIC DNA]</scope>
    <source>
        <strain evidence="3">QH-11</strain>
    </source>
</reference>
<evidence type="ECO:0000313" key="3">
    <source>
        <dbReference type="Proteomes" id="UP000063789"/>
    </source>
</evidence>
<sequence>MSRTKKLTLAAVGVIVALGLGTAAWVLAVHDFGLHQERVTIEGPRGELSAVLDTPAKRDGPFGLIVVVHDAGPAQARTDRDKPLWNAYAKAGFAILSWDKPGVDGASGNWLDQSMHDRAAEVEAAISWAYTRPDLDTTRLGVWGIGEAGWVVPQVLAARNDIGFAVLVGPAINWLRQDEFALRADLAARQAKPAEAAVELDRRARRVALLKDGADYRRYVASRIDPTPMSAAQWGFAARNFRADATASLSRISVPLLLVLGGEDRYADVNETEAVYRRKVQPSVLTIKRFSEATHAITRKGIEYRSDFRVSAREIFAPSTVYAPGYLDALRIFAQRNTK</sequence>
<reference evidence="2 3" key="2">
    <citation type="journal article" date="2017" name="Int. J. Syst. Evol. Microbiol.">
        <title>Gordonia phthalatica sp. nov., a di-n-butyl phthalate-degrading bacterium isolated from activated sludge.</title>
        <authorList>
            <person name="Jin D."/>
            <person name="Kong X."/>
            <person name="Jia M."/>
            <person name="Yu X."/>
            <person name="Wang X."/>
            <person name="Zhuang X."/>
            <person name="Deng Y."/>
            <person name="Bai Z."/>
        </authorList>
    </citation>
    <scope>NUCLEOTIDE SEQUENCE [LARGE SCALE GENOMIC DNA]</scope>
    <source>
        <strain evidence="2 3">QH-11</strain>
    </source>
</reference>
<accession>A0A0N7FVE5</accession>
<dbReference type="AlphaFoldDB" id="A0A0N7FVE5"/>
<protein>
    <submittedName>
        <fullName evidence="2">Hydrolase</fullName>
    </submittedName>
</protein>
<dbReference type="STRING" id="1136941.ACH46_14835"/>
<dbReference type="InterPro" id="IPR029058">
    <property type="entry name" value="AB_hydrolase_fold"/>
</dbReference>
<dbReference type="RefSeq" id="WP_062395494.1">
    <property type="nucleotide sequence ID" value="NZ_CP011853.1"/>
</dbReference>
<dbReference type="SUPFAM" id="SSF53474">
    <property type="entry name" value="alpha/beta-Hydrolases"/>
    <property type="match status" value="1"/>
</dbReference>
<organism evidence="2 3">
    <name type="scientific">Gordonia phthalatica</name>
    <dbReference type="NCBI Taxonomy" id="1136941"/>
    <lineage>
        <taxon>Bacteria</taxon>
        <taxon>Bacillati</taxon>
        <taxon>Actinomycetota</taxon>
        <taxon>Actinomycetes</taxon>
        <taxon>Mycobacteriales</taxon>
        <taxon>Gordoniaceae</taxon>
        <taxon>Gordonia</taxon>
    </lineage>
</organism>
<dbReference type="Proteomes" id="UP000063789">
    <property type="component" value="Chromosome"/>
</dbReference>
<dbReference type="Pfam" id="PF12146">
    <property type="entry name" value="Hydrolase_4"/>
    <property type="match status" value="1"/>
</dbReference>